<keyword evidence="2" id="KW-1185">Reference proteome</keyword>
<evidence type="ECO:0000313" key="2">
    <source>
        <dbReference type="Proteomes" id="UP000606786"/>
    </source>
</evidence>
<dbReference type="Proteomes" id="UP000606786">
    <property type="component" value="Unassembled WGS sequence"/>
</dbReference>
<dbReference type="EMBL" id="CAJHJT010000012">
    <property type="protein sequence ID" value="CAD6999629.1"/>
    <property type="molecule type" value="Genomic_DNA"/>
</dbReference>
<reference evidence="1" key="1">
    <citation type="submission" date="2020-11" db="EMBL/GenBank/DDBJ databases">
        <authorList>
            <person name="Whitehead M."/>
        </authorList>
    </citation>
    <scope>NUCLEOTIDE SEQUENCE</scope>
    <source>
        <strain evidence="1">EGII</strain>
    </source>
</reference>
<accession>A0A811UKR1</accession>
<proteinExistence type="predicted"/>
<evidence type="ECO:0000313" key="1">
    <source>
        <dbReference type="EMBL" id="CAD6999629.1"/>
    </source>
</evidence>
<protein>
    <submittedName>
        <fullName evidence="1">(Mediterranean fruit fly) hypothetical protein</fullName>
    </submittedName>
</protein>
<organism evidence="1 2">
    <name type="scientific">Ceratitis capitata</name>
    <name type="common">Mediterranean fruit fly</name>
    <name type="synonym">Tephritis capitata</name>
    <dbReference type="NCBI Taxonomy" id="7213"/>
    <lineage>
        <taxon>Eukaryota</taxon>
        <taxon>Metazoa</taxon>
        <taxon>Ecdysozoa</taxon>
        <taxon>Arthropoda</taxon>
        <taxon>Hexapoda</taxon>
        <taxon>Insecta</taxon>
        <taxon>Pterygota</taxon>
        <taxon>Neoptera</taxon>
        <taxon>Endopterygota</taxon>
        <taxon>Diptera</taxon>
        <taxon>Brachycera</taxon>
        <taxon>Muscomorpha</taxon>
        <taxon>Tephritoidea</taxon>
        <taxon>Tephritidae</taxon>
        <taxon>Ceratitis</taxon>
        <taxon>Ceratitis</taxon>
    </lineage>
</organism>
<name>A0A811UKR1_CERCA</name>
<gene>
    <name evidence="1" type="ORF">CCAP1982_LOCUS8161</name>
</gene>
<comment type="caution">
    <text evidence="1">The sequence shown here is derived from an EMBL/GenBank/DDBJ whole genome shotgun (WGS) entry which is preliminary data.</text>
</comment>
<sequence>MTVLFREKKMGGQKIKVGCQFVRTLCLQGSEVCFDERGNEGTSNTQPICKPTKAAVLPSPVLSFSRYGRHVSHNLSTLGETGPEDSLDNNFPRILDLTHSKVSKLLD</sequence>
<dbReference type="AlphaFoldDB" id="A0A811UKR1"/>